<proteinExistence type="predicted"/>
<feature type="domain" description="Transposase MuDR plant" evidence="1">
    <location>
        <begin position="1"/>
        <end position="52"/>
    </location>
</feature>
<comment type="caution">
    <text evidence="2">The sequence shown here is derived from an EMBL/GenBank/DDBJ whole genome shotgun (WGS) entry which is preliminary data.</text>
</comment>
<dbReference type="Pfam" id="PF03108">
    <property type="entry name" value="DBD_Tnp_Mut"/>
    <property type="match status" value="1"/>
</dbReference>
<keyword evidence="3" id="KW-1185">Reference proteome</keyword>
<reference evidence="2" key="1">
    <citation type="journal article" date="2023" name="Plant J.">
        <title>Genome sequences and population genomics provide insights into the demographic history, inbreeding, and mutation load of two 'living fossil' tree species of Dipteronia.</title>
        <authorList>
            <person name="Feng Y."/>
            <person name="Comes H.P."/>
            <person name="Chen J."/>
            <person name="Zhu S."/>
            <person name="Lu R."/>
            <person name="Zhang X."/>
            <person name="Li P."/>
            <person name="Qiu J."/>
            <person name="Olsen K.M."/>
            <person name="Qiu Y."/>
        </authorList>
    </citation>
    <scope>NUCLEOTIDE SEQUENCE</scope>
    <source>
        <strain evidence="2">KIB01</strain>
    </source>
</reference>
<name>A0AAE0CL49_9ROSI</name>
<evidence type="ECO:0000313" key="2">
    <source>
        <dbReference type="EMBL" id="KAK2655197.1"/>
    </source>
</evidence>
<dbReference type="EMBL" id="JANJYI010000003">
    <property type="protein sequence ID" value="KAK2655197.1"/>
    <property type="molecule type" value="Genomic_DNA"/>
</dbReference>
<dbReference type="AlphaFoldDB" id="A0AAE0CL49"/>
<accession>A0AAE0CL49</accession>
<protein>
    <recommendedName>
        <fullName evidence="1">Transposase MuDR plant domain-containing protein</fullName>
    </recommendedName>
</protein>
<gene>
    <name evidence="2" type="ORF">Ddye_008249</name>
</gene>
<sequence length="139" mass="16343">MREIFREYAIQQGVVLKRVKNDHVRHTYKCLGDGCPWSVHGSHMIDRITIMIKTLVDEHECHRVYTNKEAKVNWIDSMFENPVKINLSVSVKVISDLLRENYKVSVDIQRLYKGMRSYNVFDFNEAMDEVRAINHTAKS</sequence>
<dbReference type="InterPro" id="IPR004332">
    <property type="entry name" value="Transposase_MuDR"/>
</dbReference>
<evidence type="ECO:0000313" key="3">
    <source>
        <dbReference type="Proteomes" id="UP001280121"/>
    </source>
</evidence>
<organism evidence="2 3">
    <name type="scientific">Dipteronia dyeriana</name>
    <dbReference type="NCBI Taxonomy" id="168575"/>
    <lineage>
        <taxon>Eukaryota</taxon>
        <taxon>Viridiplantae</taxon>
        <taxon>Streptophyta</taxon>
        <taxon>Embryophyta</taxon>
        <taxon>Tracheophyta</taxon>
        <taxon>Spermatophyta</taxon>
        <taxon>Magnoliopsida</taxon>
        <taxon>eudicotyledons</taxon>
        <taxon>Gunneridae</taxon>
        <taxon>Pentapetalae</taxon>
        <taxon>rosids</taxon>
        <taxon>malvids</taxon>
        <taxon>Sapindales</taxon>
        <taxon>Sapindaceae</taxon>
        <taxon>Hippocastanoideae</taxon>
        <taxon>Acereae</taxon>
        <taxon>Dipteronia</taxon>
    </lineage>
</organism>
<dbReference type="Proteomes" id="UP001280121">
    <property type="component" value="Unassembled WGS sequence"/>
</dbReference>
<evidence type="ECO:0000259" key="1">
    <source>
        <dbReference type="Pfam" id="PF03108"/>
    </source>
</evidence>